<gene>
    <name evidence="2" type="ORF">AFUS01_LOCUS27256</name>
</gene>
<proteinExistence type="predicted"/>
<dbReference type="GO" id="GO:0005737">
    <property type="term" value="C:cytoplasm"/>
    <property type="evidence" value="ECO:0007669"/>
    <property type="project" value="TreeGrafter"/>
</dbReference>
<organism evidence="2 3">
    <name type="scientific">Allacma fusca</name>
    <dbReference type="NCBI Taxonomy" id="39272"/>
    <lineage>
        <taxon>Eukaryota</taxon>
        <taxon>Metazoa</taxon>
        <taxon>Ecdysozoa</taxon>
        <taxon>Arthropoda</taxon>
        <taxon>Hexapoda</taxon>
        <taxon>Collembola</taxon>
        <taxon>Symphypleona</taxon>
        <taxon>Sminthuridae</taxon>
        <taxon>Allacma</taxon>
    </lineage>
</organism>
<evidence type="ECO:0000313" key="3">
    <source>
        <dbReference type="Proteomes" id="UP000708208"/>
    </source>
</evidence>
<dbReference type="Pfam" id="PF00650">
    <property type="entry name" value="CRAL_TRIO"/>
    <property type="match status" value="1"/>
</dbReference>
<name>A0A8J2PJR1_9HEXA</name>
<dbReference type="OrthoDB" id="1434354at2759"/>
<dbReference type="PANTHER" id="PTHR23324">
    <property type="entry name" value="SEC14 RELATED PROTEIN"/>
    <property type="match status" value="1"/>
</dbReference>
<dbReference type="PANTHER" id="PTHR23324:SF83">
    <property type="entry name" value="SEC14-LIKE PROTEIN 2"/>
    <property type="match status" value="1"/>
</dbReference>
<protein>
    <recommendedName>
        <fullName evidence="1">CRAL-TRIO domain-containing protein</fullName>
    </recommendedName>
</protein>
<dbReference type="PROSITE" id="PS50191">
    <property type="entry name" value="CRAL_TRIO"/>
    <property type="match status" value="1"/>
</dbReference>
<dbReference type="Proteomes" id="UP000708208">
    <property type="component" value="Unassembled WGS sequence"/>
</dbReference>
<dbReference type="EMBL" id="CAJVCH010374972">
    <property type="protein sequence ID" value="CAG7816644.1"/>
    <property type="molecule type" value="Genomic_DNA"/>
</dbReference>
<accession>A0A8J2PJR1</accession>
<keyword evidence="3" id="KW-1185">Reference proteome</keyword>
<dbReference type="CDD" id="cd00170">
    <property type="entry name" value="SEC14"/>
    <property type="match status" value="1"/>
</dbReference>
<dbReference type="InterPro" id="IPR001251">
    <property type="entry name" value="CRAL-TRIO_dom"/>
</dbReference>
<dbReference type="InterPro" id="IPR051064">
    <property type="entry name" value="SEC14/CRAL-TRIO_domain"/>
</dbReference>
<dbReference type="AlphaFoldDB" id="A0A8J2PJR1"/>
<feature type="domain" description="CRAL-TRIO" evidence="1">
    <location>
        <begin position="22"/>
        <end position="195"/>
    </location>
</feature>
<comment type="caution">
    <text evidence="2">The sequence shown here is derived from an EMBL/GenBank/DDBJ whole genome shotgun (WGS) entry which is preliminary data.</text>
</comment>
<evidence type="ECO:0000259" key="1">
    <source>
        <dbReference type="PROSITE" id="PS50191"/>
    </source>
</evidence>
<evidence type="ECO:0000313" key="2">
    <source>
        <dbReference type="EMBL" id="CAG7816644.1"/>
    </source>
</evidence>
<reference evidence="2" key="1">
    <citation type="submission" date="2021-06" db="EMBL/GenBank/DDBJ databases">
        <authorList>
            <person name="Hodson N. C."/>
            <person name="Mongue J. A."/>
            <person name="Jaron S. K."/>
        </authorList>
    </citation>
    <scope>NUCLEOTIDE SEQUENCE</scope>
</reference>
<sequence length="200" mass="22342">MGAVLSTESEAEADNEILQWKAPEYMTKTFPYYLSGYDYDGAPVWIIELGHWDVRSIVEGGDSLLKEFDRYVDQGLAIIKASGQNNSTDGYVLIIDGDGYGLRQASNIRTVYKMIDVIRKFANDAVDGGLKYAFAINVNYVAENMWGVLKPTAASLTRNFEVFGTNSKVWVPKLLKQIPKDQLPEIYGGSKDHLPIKIYG</sequence>